<gene>
    <name evidence="1" type="ORF">SDC9_201352</name>
</gene>
<dbReference type="InterPro" id="IPR021701">
    <property type="entry name" value="DUF3284"/>
</dbReference>
<evidence type="ECO:0000313" key="1">
    <source>
        <dbReference type="EMBL" id="MPN53687.1"/>
    </source>
</evidence>
<accession>A0A645IR41</accession>
<sequence>MKITRVLEVTEKEFYDHLESQLLSDFQKHAKELTEVKKGAAYTKFDEKTQSSVSDEIEDYARGNSYRMKVKSALDTYTVDYKTRTTEKGLEVVFYQEVESFEKTTQNKFLRLFSEAVYYGRMSDALFEIQKGIARNRNEAPLADERG</sequence>
<dbReference type="Pfam" id="PF11687">
    <property type="entry name" value="DUF3284"/>
    <property type="match status" value="1"/>
</dbReference>
<protein>
    <recommendedName>
        <fullName evidence="2">DUF3284 domain-containing protein</fullName>
    </recommendedName>
</protein>
<dbReference type="EMBL" id="VSSQ01121073">
    <property type="protein sequence ID" value="MPN53687.1"/>
    <property type="molecule type" value="Genomic_DNA"/>
</dbReference>
<comment type="caution">
    <text evidence="1">The sequence shown here is derived from an EMBL/GenBank/DDBJ whole genome shotgun (WGS) entry which is preliminary data.</text>
</comment>
<organism evidence="1">
    <name type="scientific">bioreactor metagenome</name>
    <dbReference type="NCBI Taxonomy" id="1076179"/>
    <lineage>
        <taxon>unclassified sequences</taxon>
        <taxon>metagenomes</taxon>
        <taxon>ecological metagenomes</taxon>
    </lineage>
</organism>
<reference evidence="1" key="1">
    <citation type="submission" date="2019-08" db="EMBL/GenBank/DDBJ databases">
        <authorList>
            <person name="Kucharzyk K."/>
            <person name="Murdoch R.W."/>
            <person name="Higgins S."/>
            <person name="Loffler F."/>
        </authorList>
    </citation>
    <scope>NUCLEOTIDE SEQUENCE</scope>
</reference>
<dbReference type="AlphaFoldDB" id="A0A645IR41"/>
<evidence type="ECO:0008006" key="2">
    <source>
        <dbReference type="Google" id="ProtNLM"/>
    </source>
</evidence>
<name>A0A645IR41_9ZZZZ</name>
<proteinExistence type="predicted"/>